<name>A0A2G5PG51_9MYCO</name>
<evidence type="ECO:0000313" key="2">
    <source>
        <dbReference type="Proteomes" id="UP000230551"/>
    </source>
</evidence>
<sequence>MLGQSTISVNDIRTAIRELSARADLARKEGRLSDAEELETRVDGYRAELAARP</sequence>
<dbReference type="STRING" id="85968.GCA_900073015_01943"/>
<reference evidence="1 2" key="1">
    <citation type="journal article" date="2017" name="Infect. Genet. Evol.">
        <title>The new phylogeny of the genus Mycobacterium: The old and the news.</title>
        <authorList>
            <person name="Tortoli E."/>
            <person name="Fedrizzi T."/>
            <person name="Meehan C.J."/>
            <person name="Trovato A."/>
            <person name="Grottola A."/>
            <person name="Giacobazzi E."/>
            <person name="Serpini G.F."/>
            <person name="Tagliazucchi S."/>
            <person name="Fabio A."/>
            <person name="Bettua C."/>
            <person name="Bertorelli R."/>
            <person name="Frascaro F."/>
            <person name="De Sanctis V."/>
            <person name="Pecorari M."/>
            <person name="Jousson O."/>
            <person name="Segata N."/>
            <person name="Cirillo D.M."/>
        </authorList>
    </citation>
    <scope>NUCLEOTIDE SEQUENCE [LARGE SCALE GENOMIC DNA]</scope>
    <source>
        <strain evidence="1 2">CIP1034565</strain>
    </source>
</reference>
<evidence type="ECO:0000313" key="1">
    <source>
        <dbReference type="EMBL" id="PIB77292.1"/>
    </source>
</evidence>
<proteinExistence type="predicted"/>
<protein>
    <submittedName>
        <fullName evidence="1">Uncharacterized protein</fullName>
    </submittedName>
</protein>
<organism evidence="1 2">
    <name type="scientific">Mycolicibacterium brumae</name>
    <dbReference type="NCBI Taxonomy" id="85968"/>
    <lineage>
        <taxon>Bacteria</taxon>
        <taxon>Bacillati</taxon>
        <taxon>Actinomycetota</taxon>
        <taxon>Actinomycetes</taxon>
        <taxon>Mycobacteriales</taxon>
        <taxon>Mycobacteriaceae</taxon>
        <taxon>Mycolicibacterium</taxon>
    </lineage>
</organism>
<dbReference type="Proteomes" id="UP000230551">
    <property type="component" value="Unassembled WGS sequence"/>
</dbReference>
<accession>A0A2G5PG51</accession>
<keyword evidence="2" id="KW-1185">Reference proteome</keyword>
<comment type="caution">
    <text evidence="1">The sequence shown here is derived from an EMBL/GenBank/DDBJ whole genome shotgun (WGS) entry which is preliminary data.</text>
</comment>
<gene>
    <name evidence="1" type="ORF">CQY22_002455</name>
</gene>
<dbReference type="AlphaFoldDB" id="A0A2G5PG51"/>
<dbReference type="EMBL" id="PDCN02000002">
    <property type="protein sequence ID" value="PIB77292.1"/>
    <property type="molecule type" value="Genomic_DNA"/>
</dbReference>